<evidence type="ECO:0000313" key="3">
    <source>
        <dbReference type="EMBL" id="KAL2461768.1"/>
    </source>
</evidence>
<evidence type="ECO:0000313" key="4">
    <source>
        <dbReference type="Proteomes" id="UP001604336"/>
    </source>
</evidence>
<keyword evidence="4" id="KW-1185">Reference proteome</keyword>
<protein>
    <submittedName>
        <fullName evidence="3">Uncharacterized protein</fullName>
    </submittedName>
</protein>
<gene>
    <name evidence="3" type="ORF">Adt_45188</name>
</gene>
<dbReference type="EMBL" id="JBFOLK010000014">
    <property type="protein sequence ID" value="KAL2461768.1"/>
    <property type="molecule type" value="Genomic_DNA"/>
</dbReference>
<comment type="caution">
    <text evidence="3">The sequence shown here is derived from an EMBL/GenBank/DDBJ whole genome shotgun (WGS) entry which is preliminary data.</text>
</comment>
<feature type="region of interest" description="Disordered" evidence="1">
    <location>
        <begin position="27"/>
        <end position="99"/>
    </location>
</feature>
<accession>A0ABD1PEE3</accession>
<sequence length="122" mass="13116">MAARITTFLTLMVMLIISDALAAQPASSWSQKQGRKELKSLPQVHAPVSHPSKKGGVSSKSIPKAYVPTSQPLKKGGELPKSIPKAHAPTIQPPKKVGNSPKILPYSTCTIYSSIERKWGTT</sequence>
<dbReference type="Proteomes" id="UP001604336">
    <property type="component" value="Unassembled WGS sequence"/>
</dbReference>
<keyword evidence="2" id="KW-0732">Signal</keyword>
<feature type="chain" id="PRO_5044819502" evidence="2">
    <location>
        <begin position="23"/>
        <end position="122"/>
    </location>
</feature>
<evidence type="ECO:0000256" key="1">
    <source>
        <dbReference type="SAM" id="MobiDB-lite"/>
    </source>
</evidence>
<evidence type="ECO:0000256" key="2">
    <source>
        <dbReference type="SAM" id="SignalP"/>
    </source>
</evidence>
<name>A0ABD1PEE3_9LAMI</name>
<proteinExistence type="predicted"/>
<organism evidence="3 4">
    <name type="scientific">Abeliophyllum distichum</name>
    <dbReference type="NCBI Taxonomy" id="126358"/>
    <lineage>
        <taxon>Eukaryota</taxon>
        <taxon>Viridiplantae</taxon>
        <taxon>Streptophyta</taxon>
        <taxon>Embryophyta</taxon>
        <taxon>Tracheophyta</taxon>
        <taxon>Spermatophyta</taxon>
        <taxon>Magnoliopsida</taxon>
        <taxon>eudicotyledons</taxon>
        <taxon>Gunneridae</taxon>
        <taxon>Pentapetalae</taxon>
        <taxon>asterids</taxon>
        <taxon>lamiids</taxon>
        <taxon>Lamiales</taxon>
        <taxon>Oleaceae</taxon>
        <taxon>Forsythieae</taxon>
        <taxon>Abeliophyllum</taxon>
    </lineage>
</organism>
<dbReference type="AlphaFoldDB" id="A0ABD1PEE3"/>
<feature type="signal peptide" evidence="2">
    <location>
        <begin position="1"/>
        <end position="22"/>
    </location>
</feature>
<reference evidence="4" key="1">
    <citation type="submission" date="2024-07" db="EMBL/GenBank/DDBJ databases">
        <title>Two chromosome-level genome assemblies of Korean endemic species Abeliophyllum distichum and Forsythia ovata (Oleaceae).</title>
        <authorList>
            <person name="Jang H."/>
        </authorList>
    </citation>
    <scope>NUCLEOTIDE SEQUENCE [LARGE SCALE GENOMIC DNA]</scope>
</reference>